<accession>A0A7E4ZVH7</accession>
<sequence length="90" mass="10341">MQANDVEDHHISINSKYGRFDETAYGTKSLDEKNAFKITKPDFFLRVHYDCGCGETFDTDFMPRNKVYLSEEDANAYPLDYGIVELSKCA</sequence>
<protein>
    <submittedName>
        <fullName evidence="2">Peptidase M12A domain-containing protein</fullName>
    </submittedName>
</protein>
<organism evidence="1 2">
    <name type="scientific">Panagrellus redivivus</name>
    <name type="common">Microworm</name>
    <dbReference type="NCBI Taxonomy" id="6233"/>
    <lineage>
        <taxon>Eukaryota</taxon>
        <taxon>Metazoa</taxon>
        <taxon>Ecdysozoa</taxon>
        <taxon>Nematoda</taxon>
        <taxon>Chromadorea</taxon>
        <taxon>Rhabditida</taxon>
        <taxon>Tylenchina</taxon>
        <taxon>Panagrolaimomorpha</taxon>
        <taxon>Panagrolaimoidea</taxon>
        <taxon>Panagrolaimidae</taxon>
        <taxon>Panagrellus</taxon>
    </lineage>
</organism>
<keyword evidence="1" id="KW-1185">Reference proteome</keyword>
<evidence type="ECO:0000313" key="2">
    <source>
        <dbReference type="WBParaSite" id="Pan_g19749.t1"/>
    </source>
</evidence>
<evidence type="ECO:0000313" key="1">
    <source>
        <dbReference type="Proteomes" id="UP000492821"/>
    </source>
</evidence>
<reference evidence="2" key="2">
    <citation type="submission" date="2020-10" db="UniProtKB">
        <authorList>
            <consortium name="WormBaseParasite"/>
        </authorList>
    </citation>
    <scope>IDENTIFICATION</scope>
</reference>
<name>A0A7E4ZVH7_PANRE</name>
<reference evidence="1" key="1">
    <citation type="journal article" date="2013" name="Genetics">
        <title>The draft genome and transcriptome of Panagrellus redivivus are shaped by the harsh demands of a free-living lifestyle.</title>
        <authorList>
            <person name="Srinivasan J."/>
            <person name="Dillman A.R."/>
            <person name="Macchietto M.G."/>
            <person name="Heikkinen L."/>
            <person name="Lakso M."/>
            <person name="Fracchia K.M."/>
            <person name="Antoshechkin I."/>
            <person name="Mortazavi A."/>
            <person name="Wong G."/>
            <person name="Sternberg P.W."/>
        </authorList>
    </citation>
    <scope>NUCLEOTIDE SEQUENCE [LARGE SCALE GENOMIC DNA]</scope>
    <source>
        <strain evidence="1">MT8872</strain>
    </source>
</reference>
<dbReference type="WBParaSite" id="Pan_g19749.t1">
    <property type="protein sequence ID" value="Pan_g19749.t1"/>
    <property type="gene ID" value="Pan_g19749"/>
</dbReference>
<proteinExistence type="predicted"/>
<dbReference type="Proteomes" id="UP000492821">
    <property type="component" value="Unassembled WGS sequence"/>
</dbReference>
<dbReference type="AlphaFoldDB" id="A0A7E4ZVH7"/>